<dbReference type="EMBL" id="VLTK01000003">
    <property type="protein sequence ID" value="TSI17972.1"/>
    <property type="molecule type" value="Genomic_DNA"/>
</dbReference>
<dbReference type="RefSeq" id="WP_143921882.1">
    <property type="nucleotide sequence ID" value="NZ_VLTK01000003.1"/>
</dbReference>
<evidence type="ECO:0000313" key="2">
    <source>
        <dbReference type="Proteomes" id="UP000316406"/>
    </source>
</evidence>
<dbReference type="Proteomes" id="UP000316406">
    <property type="component" value="Unassembled WGS sequence"/>
</dbReference>
<keyword evidence="2" id="KW-1185">Reference proteome</keyword>
<accession>A0A556CKK7</accession>
<protein>
    <submittedName>
        <fullName evidence="1">DUF4276 family protein</fullName>
    </submittedName>
</protein>
<name>A0A556CKK7_BREAU</name>
<organism evidence="1 2">
    <name type="scientific">Brevibacterium aurantiacum</name>
    <dbReference type="NCBI Taxonomy" id="273384"/>
    <lineage>
        <taxon>Bacteria</taxon>
        <taxon>Bacillati</taxon>
        <taxon>Actinomycetota</taxon>
        <taxon>Actinomycetes</taxon>
        <taxon>Micrococcales</taxon>
        <taxon>Brevibacteriaceae</taxon>
        <taxon>Brevibacterium</taxon>
    </lineage>
</organism>
<dbReference type="AlphaFoldDB" id="A0A556CKK7"/>
<comment type="caution">
    <text evidence="1">The sequence shown here is derived from an EMBL/GenBank/DDBJ whole genome shotgun (WGS) entry which is preliminary data.</text>
</comment>
<evidence type="ECO:0000313" key="1">
    <source>
        <dbReference type="EMBL" id="TSI17972.1"/>
    </source>
</evidence>
<dbReference type="InterPro" id="IPR025455">
    <property type="entry name" value="DUF4276"/>
</dbReference>
<sequence>MKTTIVTEGRGEFSAFKTMFKSLETSDGALAPRILHIACQPDGPIKGIAKACEPAMRQASARKIDLFVLVIDRELQQLNPGTLAKNLKSALEKSSPGTFCIEVVYKDRTFENWLVSDLDALRSQPARFAVSDAIVRQVEPNKADRVQALDILKAATQGKQYDKIADGKKIADRLDVMAAARNSRSFRHMLHVLGHVAYLDQSKYPASMS</sequence>
<proteinExistence type="predicted"/>
<dbReference type="Pfam" id="PF14103">
    <property type="entry name" value="DUF4276"/>
    <property type="match status" value="1"/>
</dbReference>
<gene>
    <name evidence="1" type="ORF">FO013_07305</name>
</gene>
<reference evidence="1 2" key="1">
    <citation type="submission" date="2019-07" db="EMBL/GenBank/DDBJ databases">
        <title>Draft genome sequence of Brevibacterium aurantiacum XU54 isolated from Xinjiang China.</title>
        <authorList>
            <person name="Xu X."/>
        </authorList>
    </citation>
    <scope>NUCLEOTIDE SEQUENCE [LARGE SCALE GENOMIC DNA]</scope>
    <source>
        <strain evidence="1 2">XU54</strain>
    </source>
</reference>
<dbReference type="OrthoDB" id="5188712at2"/>